<name>A0A1I7KM59_9GAMM</name>
<feature type="compositionally biased region" description="Basic and acidic residues" evidence="1">
    <location>
        <begin position="116"/>
        <end position="125"/>
    </location>
</feature>
<evidence type="ECO:0000313" key="3">
    <source>
        <dbReference type="Proteomes" id="UP000198693"/>
    </source>
</evidence>
<evidence type="ECO:0000256" key="1">
    <source>
        <dbReference type="SAM" id="MobiDB-lite"/>
    </source>
</evidence>
<accession>A0A1I7KM59</accession>
<dbReference type="EMBL" id="FPBP01000026">
    <property type="protein sequence ID" value="SFU98523.1"/>
    <property type="molecule type" value="Genomic_DNA"/>
</dbReference>
<organism evidence="2 3">
    <name type="scientific">Halomonas korlensis</name>
    <dbReference type="NCBI Taxonomy" id="463301"/>
    <lineage>
        <taxon>Bacteria</taxon>
        <taxon>Pseudomonadati</taxon>
        <taxon>Pseudomonadota</taxon>
        <taxon>Gammaproteobacteria</taxon>
        <taxon>Oceanospirillales</taxon>
        <taxon>Halomonadaceae</taxon>
        <taxon>Halomonas</taxon>
    </lineage>
</organism>
<dbReference type="STRING" id="463301.SAMN04487955_12618"/>
<evidence type="ECO:0000313" key="2">
    <source>
        <dbReference type="EMBL" id="SFU98523.1"/>
    </source>
</evidence>
<dbReference type="AlphaFoldDB" id="A0A1I7KM59"/>
<keyword evidence="3" id="KW-1185">Reference proteome</keyword>
<dbReference type="RefSeq" id="WP_089797816.1">
    <property type="nucleotide sequence ID" value="NZ_FPBP01000026.1"/>
</dbReference>
<gene>
    <name evidence="2" type="ORF">SAMN04487955_12618</name>
</gene>
<proteinExistence type="predicted"/>
<reference evidence="3" key="1">
    <citation type="submission" date="2016-10" db="EMBL/GenBank/DDBJ databases">
        <authorList>
            <person name="Varghese N."/>
            <person name="Submissions S."/>
        </authorList>
    </citation>
    <scope>NUCLEOTIDE SEQUENCE [LARGE SCALE GENOMIC DNA]</scope>
    <source>
        <strain evidence="3">CGMCC 1.6981</strain>
    </source>
</reference>
<protein>
    <submittedName>
        <fullName evidence="2">Uncharacterized protein</fullName>
    </submittedName>
</protein>
<feature type="compositionally biased region" description="Polar residues" evidence="1">
    <location>
        <begin position="93"/>
        <end position="111"/>
    </location>
</feature>
<sequence>MKNEQKDQNPKKIMNQLDREALEFMREFAKDFHQREKELRALLRALEESQEVASKNYETMGSNYNQMAKNYEAMEKKFNQLLDENRALRQSLESLNSTLSGSEGSTRSASKNRAPIRREPEDLEP</sequence>
<dbReference type="Proteomes" id="UP000198693">
    <property type="component" value="Unassembled WGS sequence"/>
</dbReference>
<feature type="region of interest" description="Disordered" evidence="1">
    <location>
        <begin position="93"/>
        <end position="125"/>
    </location>
</feature>